<comment type="caution">
    <text evidence="2">The sequence shown here is derived from an EMBL/GenBank/DDBJ whole genome shotgun (WGS) entry which is preliminary data.</text>
</comment>
<evidence type="ECO:0000256" key="1">
    <source>
        <dbReference type="SAM" id="MobiDB-lite"/>
    </source>
</evidence>
<organism evidence="2 3">
    <name type="scientific">Podospora pseudocomata</name>
    <dbReference type="NCBI Taxonomy" id="2093779"/>
    <lineage>
        <taxon>Eukaryota</taxon>
        <taxon>Fungi</taxon>
        <taxon>Dikarya</taxon>
        <taxon>Ascomycota</taxon>
        <taxon>Pezizomycotina</taxon>
        <taxon>Sordariomycetes</taxon>
        <taxon>Sordariomycetidae</taxon>
        <taxon>Sordariales</taxon>
        <taxon>Podosporaceae</taxon>
        <taxon>Podospora</taxon>
    </lineage>
</organism>
<gene>
    <name evidence="2" type="ORF">QC762_0085430</name>
</gene>
<dbReference type="EMBL" id="JAFFHA010000007">
    <property type="protein sequence ID" value="KAK4653612.1"/>
    <property type="molecule type" value="Genomic_DNA"/>
</dbReference>
<accession>A0ABR0GCX0</accession>
<dbReference type="RefSeq" id="XP_062742587.1">
    <property type="nucleotide sequence ID" value="XM_062883987.1"/>
</dbReference>
<evidence type="ECO:0000313" key="3">
    <source>
        <dbReference type="Proteomes" id="UP001323405"/>
    </source>
</evidence>
<evidence type="ECO:0000313" key="2">
    <source>
        <dbReference type="EMBL" id="KAK4653612.1"/>
    </source>
</evidence>
<sequence length="62" mass="6708">MVDWHSLSDPAVKRKQSGGGGVTAAGEVLTRKQQSGEELYSEKCASGRGYPLIAMFSYQLMV</sequence>
<protein>
    <submittedName>
        <fullName evidence="2">Uncharacterized protein</fullName>
    </submittedName>
</protein>
<reference evidence="2 3" key="1">
    <citation type="journal article" date="2023" name="bioRxiv">
        <title>High-quality genome assemblies of four members of thePodospora anserinaspecies complex.</title>
        <authorList>
            <person name="Ament-Velasquez S.L."/>
            <person name="Vogan A.A."/>
            <person name="Wallerman O."/>
            <person name="Hartmann F."/>
            <person name="Gautier V."/>
            <person name="Silar P."/>
            <person name="Giraud T."/>
            <person name="Johannesson H."/>
        </authorList>
    </citation>
    <scope>NUCLEOTIDE SEQUENCE [LARGE SCALE GENOMIC DNA]</scope>
    <source>
        <strain evidence="2 3">CBS 415.72m</strain>
    </source>
</reference>
<name>A0ABR0GCX0_9PEZI</name>
<dbReference type="GeneID" id="87903737"/>
<dbReference type="Proteomes" id="UP001323405">
    <property type="component" value="Unassembled WGS sequence"/>
</dbReference>
<feature type="region of interest" description="Disordered" evidence="1">
    <location>
        <begin position="1"/>
        <end position="28"/>
    </location>
</feature>
<keyword evidence="3" id="KW-1185">Reference proteome</keyword>
<proteinExistence type="predicted"/>